<keyword evidence="2" id="KW-1185">Reference proteome</keyword>
<reference evidence="1 2" key="1">
    <citation type="submission" date="2019-08" db="EMBL/GenBank/DDBJ databases">
        <title>Whole genome sequencing of chitin degrading bacteria Chitinophaga pinensis YS16.</title>
        <authorList>
            <person name="Singh R.P."/>
            <person name="Manchanda G."/>
            <person name="Maurya I.K."/>
            <person name="Joshi N.K."/>
            <person name="Srivastava A.K."/>
        </authorList>
    </citation>
    <scope>NUCLEOTIDE SEQUENCE [LARGE SCALE GENOMIC DNA]</scope>
    <source>
        <strain evidence="1 2">YS-16</strain>
    </source>
</reference>
<name>A0A5C6LM17_9BACT</name>
<evidence type="ECO:0000313" key="1">
    <source>
        <dbReference type="EMBL" id="TWV95168.1"/>
    </source>
</evidence>
<organism evidence="1 2">
    <name type="scientific">Chitinophaga pinensis</name>
    <dbReference type="NCBI Taxonomy" id="79329"/>
    <lineage>
        <taxon>Bacteria</taxon>
        <taxon>Pseudomonadati</taxon>
        <taxon>Bacteroidota</taxon>
        <taxon>Chitinophagia</taxon>
        <taxon>Chitinophagales</taxon>
        <taxon>Chitinophagaceae</taxon>
        <taxon>Chitinophaga</taxon>
    </lineage>
</organism>
<proteinExistence type="predicted"/>
<dbReference type="EMBL" id="VOHS01000040">
    <property type="protein sequence ID" value="TWV95168.1"/>
    <property type="molecule type" value="Genomic_DNA"/>
</dbReference>
<gene>
    <name evidence="1" type="ORF">FEF09_24540</name>
</gene>
<protein>
    <submittedName>
        <fullName evidence="1">Uncharacterized protein</fullName>
    </submittedName>
</protein>
<sequence length="269" mass="30112">MGFALLTEIYFRHSYFADNCFRDLRLLLPQQTATEMRRYGLLFRRLPDRIVVLFNAAGTDRQTLLQERVSLLFELHLQDKYFYNYTALQQTDVPGTMLFFSNQREYASGKLHRQALVSADDLIPAATGNGGVSARPFARIALTFTPDLLPAYEISFAAKATRWSYFLMSNDLASLAKPSIVDARGSIQFAAPQLIDLPDGKRVYTLISEQALTLSQRSAYTFQLVAGGGDSEPHRTIIQVLPSPDITAVSAAGTAVYDHTQAYSEIFLY</sequence>
<dbReference type="Proteomes" id="UP000318815">
    <property type="component" value="Unassembled WGS sequence"/>
</dbReference>
<evidence type="ECO:0000313" key="2">
    <source>
        <dbReference type="Proteomes" id="UP000318815"/>
    </source>
</evidence>
<dbReference type="RefSeq" id="WP_146307579.1">
    <property type="nucleotide sequence ID" value="NZ_VOHS01000040.1"/>
</dbReference>
<comment type="caution">
    <text evidence="1">The sequence shown here is derived from an EMBL/GenBank/DDBJ whole genome shotgun (WGS) entry which is preliminary data.</text>
</comment>
<dbReference type="AlphaFoldDB" id="A0A5C6LM17"/>
<accession>A0A5C6LM17</accession>
<dbReference type="OrthoDB" id="654620at2"/>